<dbReference type="SUPFAM" id="SSF82171">
    <property type="entry name" value="DPP6 N-terminal domain-like"/>
    <property type="match status" value="1"/>
</dbReference>
<gene>
    <name evidence="5" type="ORF">LLEC1_04718</name>
</gene>
<feature type="region of interest" description="Disordered" evidence="2">
    <location>
        <begin position="1"/>
        <end position="61"/>
    </location>
</feature>
<evidence type="ECO:0000313" key="6">
    <source>
        <dbReference type="Proteomes" id="UP000243081"/>
    </source>
</evidence>
<sequence length="1605" mass="177827">APFRRKRSDDASSRGEQAHSTSRRSSPASSRDSQFLYATDGDEYPTSTTTEPSLLESAWDPTSSGPFGLNVVYTPEKGQQADIVFVHGLGGTSRATWTKDKNPNLFWPLTFLAMDPDLCVARIMTFGYDASFRKHNNPQATLRDFAKELLFDLAERSQLKIGEVRADCAFLSDVKHEADIQGLQAYMYGQTDPDFEHIVRAIAAITFLATPHRGTNFAQILNRILQSGSLSKAYITELSGNAHGLKNLNDSFRNVVSRLDIASFYETHPTSIGFKKARVLVLEKESSVLGFPGEKSRALAADHQGICKYDSPEDPNYISVRNTLWNMIRKIINKDAPVQRSATARRSSHDLKDILDIQTLPTADFNFFQDQWSQGTSFWILEHPEFLQWRTDQTSAATVLWINGSPGTGKSVLSSYIINTLVQEDVDCHYFYIRFGDRLKRSIGPLLRSLAFQIALARPEFHDALLELAEEGIQLPSADSRTIWDRIFKTGLFRMDIKEPLFWIIDGLDEADDPKVLIRLLGEIPANVPIRILITARKTPEMDANFNRLSQAHKTRQVDIDIQRQDLHHYVKQELDIPGSAEFRASIVERLVQGSQNNFLWVRLAMERIRNSKFENDIEVALQELPVGMEALYDRMAASVAAIVSDSAKNLALSVLYIVCCSKRVLLLTELTKAVGDAFTGVIDPHRAIVELCGGFVVVDNEGRVAMVHKTGREYLTRDDNMCLYIDTSVGHSRLFASCMAQVAKLTRTTRHRPAQEPDFTEYAMEMWPYHLASIPAACNQSTAILSTFLKSKAILAWICLLAAKNRLDILVQSSKSLSKFREKRKIFASSTGESQQLLVLDLFESWATDLIKIAAKFGNALRHNPDSIYHMIPPMCPHTSSIYQQFGKTDSKTLGVLSRASQTWDDSLAKISFGGDIFASGIAANGSVLAVLSGSGKAFVYDSQTFEELPASPLDHGEQLYKFELNSTATIIATYGFKTTKIWQISSGTCISQVTNPRSQPIPLSMRFGSDGKTLFLGSADSKLRSAKITETETEWQVVADLEEVELEGHILNDSNHIAINRDCTLIALAYRGHPLSAWEVDGPVHLGHCWRKYDGGSRGEVVASSWLPHTTELLGLYIDGAVFKWDPYELEVEELQIHASRLAVSIDGNLFCTGDGAGNVKVYTTGDFALLYQLASPDTVFNLAFSPDCTRIYDIRGYYGNVWEPTALLKHSKASVASLDGDSDNVSIAPPLTGNTYQKIESVKALAYSPASKLYARIASDDTLALHAIRRGKLQAVATLDVEWDILALCWSPDGQKLYTFDENTAFSVLSLKHSDDGPATSSGKASNPVLCSDATFELGEAVEGGLVRIAVNGNEETMTFQSERSVLNISLADGSIKHKLDLAVAGQHWIAHPKHGKLLLGISSTSIHVVNWEYKTVLKAKMTLGDARSKLGDTVTELDHDDGILERVLVSPDNETILLQARSKLKNVVISHFSTSLIDQLVELAQGTTSQAEVVEPRTTLEGIAADDTQNSFIETNLVPEKFASNITTCISMLPSKKVLAISRRFSVCTINLLTGTEKEHFFLPSDWINPENMDLAMFSREEKVLLYPTNGEIAVVSCPNA</sequence>
<dbReference type="Gene3D" id="3.40.50.1820">
    <property type="entry name" value="alpha/beta hydrolase"/>
    <property type="match status" value="1"/>
</dbReference>
<keyword evidence="1" id="KW-0677">Repeat</keyword>
<dbReference type="Pfam" id="PF24883">
    <property type="entry name" value="NPHP3_N"/>
    <property type="match status" value="1"/>
</dbReference>
<proteinExistence type="predicted"/>
<dbReference type="OrthoDB" id="1658288at2759"/>
<dbReference type="InterPro" id="IPR029058">
    <property type="entry name" value="AB_hydrolase_fold"/>
</dbReference>
<dbReference type="OMA" id="HNGVCKY"/>
<dbReference type="SUPFAM" id="SSF52540">
    <property type="entry name" value="P-loop containing nucleoside triphosphate hydrolases"/>
    <property type="match status" value="1"/>
</dbReference>
<dbReference type="Pfam" id="PF22939">
    <property type="entry name" value="WHD_GPIID"/>
    <property type="match status" value="1"/>
</dbReference>
<evidence type="ECO:0000256" key="1">
    <source>
        <dbReference type="ARBA" id="ARBA00022737"/>
    </source>
</evidence>
<evidence type="ECO:0000259" key="4">
    <source>
        <dbReference type="Pfam" id="PF24883"/>
    </source>
</evidence>
<dbReference type="EMBL" id="LUKN01000356">
    <property type="protein sequence ID" value="OAR03064.1"/>
    <property type="molecule type" value="Genomic_DNA"/>
</dbReference>
<dbReference type="Proteomes" id="UP000243081">
    <property type="component" value="Unassembled WGS sequence"/>
</dbReference>
<feature type="compositionally biased region" description="Low complexity" evidence="2">
    <location>
        <begin position="23"/>
        <end position="33"/>
    </location>
</feature>
<evidence type="ECO:0000256" key="2">
    <source>
        <dbReference type="SAM" id="MobiDB-lite"/>
    </source>
</evidence>
<dbReference type="Gene3D" id="2.130.10.10">
    <property type="entry name" value="YVTN repeat-like/Quinoprotein amine dehydrogenase"/>
    <property type="match status" value="2"/>
</dbReference>
<feature type="domain" description="Nephrocystin 3-like N-terminal" evidence="4">
    <location>
        <begin position="375"/>
        <end position="537"/>
    </location>
</feature>
<dbReference type="InterPro" id="IPR036322">
    <property type="entry name" value="WD40_repeat_dom_sf"/>
</dbReference>
<evidence type="ECO:0000259" key="3">
    <source>
        <dbReference type="Pfam" id="PF22939"/>
    </source>
</evidence>
<dbReference type="SUPFAM" id="SSF53474">
    <property type="entry name" value="alpha/beta-Hydrolases"/>
    <property type="match status" value="1"/>
</dbReference>
<comment type="caution">
    <text evidence="5">The sequence shown here is derived from an EMBL/GenBank/DDBJ whole genome shotgun (WGS) entry which is preliminary data.</text>
</comment>
<accession>A0A179INL2</accession>
<dbReference type="PANTHER" id="PTHR10039:SF16">
    <property type="entry name" value="GPI INOSITOL-DEACYLASE"/>
    <property type="match status" value="1"/>
</dbReference>
<feature type="domain" description="GPI inositol-deacylase winged helix" evidence="3">
    <location>
        <begin position="647"/>
        <end position="720"/>
    </location>
</feature>
<name>A0A179INL2_CORDF</name>
<reference evidence="5 6" key="1">
    <citation type="submission" date="2016-03" db="EMBL/GenBank/DDBJ databases">
        <title>Fine-scale spatial genetic structure of a fungal parasite of coffee scale insects.</title>
        <authorList>
            <person name="Jackson D."/>
            <person name="Zemenick K.A."/>
            <person name="Malloure B."/>
            <person name="Quandt C.A."/>
            <person name="James T.Y."/>
        </authorList>
    </citation>
    <scope>NUCLEOTIDE SEQUENCE [LARGE SCALE GENOMIC DNA]</scope>
    <source>
        <strain evidence="5 6">UM487</strain>
    </source>
</reference>
<protein>
    <recommendedName>
        <fullName evidence="7">NACHT domain-containing protein</fullName>
    </recommendedName>
</protein>
<keyword evidence="6" id="KW-1185">Reference proteome</keyword>
<dbReference type="InterPro" id="IPR054471">
    <property type="entry name" value="GPIID_WHD"/>
</dbReference>
<feature type="non-terminal residue" evidence="5">
    <location>
        <position position="1"/>
    </location>
</feature>
<dbReference type="InterPro" id="IPR056884">
    <property type="entry name" value="NPHP3-like_N"/>
</dbReference>
<evidence type="ECO:0000313" key="5">
    <source>
        <dbReference type="EMBL" id="OAR03064.1"/>
    </source>
</evidence>
<organism evidence="5 6">
    <name type="scientific">Cordyceps confragosa</name>
    <name type="common">Lecanicillium lecanii</name>
    <dbReference type="NCBI Taxonomy" id="2714763"/>
    <lineage>
        <taxon>Eukaryota</taxon>
        <taxon>Fungi</taxon>
        <taxon>Dikarya</taxon>
        <taxon>Ascomycota</taxon>
        <taxon>Pezizomycotina</taxon>
        <taxon>Sordariomycetes</taxon>
        <taxon>Hypocreomycetidae</taxon>
        <taxon>Hypocreales</taxon>
        <taxon>Cordycipitaceae</taxon>
        <taxon>Akanthomyces</taxon>
    </lineage>
</organism>
<evidence type="ECO:0008006" key="7">
    <source>
        <dbReference type="Google" id="ProtNLM"/>
    </source>
</evidence>
<dbReference type="PANTHER" id="PTHR10039">
    <property type="entry name" value="AMELOGENIN"/>
    <property type="match status" value="1"/>
</dbReference>
<feature type="non-terminal residue" evidence="5">
    <location>
        <position position="1605"/>
    </location>
</feature>
<feature type="compositionally biased region" description="Basic and acidic residues" evidence="2">
    <location>
        <begin position="7"/>
        <end position="17"/>
    </location>
</feature>
<dbReference type="Gene3D" id="3.40.50.300">
    <property type="entry name" value="P-loop containing nucleotide triphosphate hydrolases"/>
    <property type="match status" value="1"/>
</dbReference>
<dbReference type="InterPro" id="IPR015943">
    <property type="entry name" value="WD40/YVTN_repeat-like_dom_sf"/>
</dbReference>
<feature type="compositionally biased region" description="Low complexity" evidence="2">
    <location>
        <begin position="45"/>
        <end position="57"/>
    </location>
</feature>
<dbReference type="InterPro" id="IPR027417">
    <property type="entry name" value="P-loop_NTPase"/>
</dbReference>
<dbReference type="SUPFAM" id="SSF50978">
    <property type="entry name" value="WD40 repeat-like"/>
    <property type="match status" value="1"/>
</dbReference>